<dbReference type="EMBL" id="SDRB02009403">
    <property type="protein sequence ID" value="THG08319.1"/>
    <property type="molecule type" value="Genomic_DNA"/>
</dbReference>
<gene>
    <name evidence="4" type="ORF">TEA_015422</name>
</gene>
<proteinExistence type="predicted"/>
<comment type="caution">
    <text evidence="4">The sequence shown here is derived from an EMBL/GenBank/DDBJ whole genome shotgun (WGS) entry which is preliminary data.</text>
</comment>
<dbReference type="Pfam" id="PF16495">
    <property type="entry name" value="SWIRM-assoc_1"/>
    <property type="match status" value="1"/>
</dbReference>
<sequence>MSVPSQKHSASFILFVFQWRMAHWKTSQFQACPSPQICQTEMILEDHIQVQMEIQQDPVLKTLILGIGFLLQILLIQLWPWLHFWPLLWALELLRHVPMCPWQYYLRIRKQHLGMVIEDNLEVHGQWNQNGEAAPLTAEKVRSAAKAGLAAAATKAKLFADHEEREIQRLSANIINHQLKRLELKLKQFAEVETMLMKECEQVERARQRIAAERTRMTSAQFGPAAVTSSTSLPGIVNPSMVNNTANNRQPVIAGTSSQPFISGYGNNQPIHPQFMARQQMYGLGPRLPLSALHPSSSAAPNAMFNAATNAQPTLNHSMLRPVSGTSSGLVKLISHLRSTKLRSPIDLFRLHLLKECSELREKEASMEKLQTMVAGSPLETTVVAGSPLETTVVAGLPLEMTVIKEKIDQ</sequence>
<organism evidence="4 5">
    <name type="scientific">Camellia sinensis var. sinensis</name>
    <name type="common">China tea</name>
    <dbReference type="NCBI Taxonomy" id="542762"/>
    <lineage>
        <taxon>Eukaryota</taxon>
        <taxon>Viridiplantae</taxon>
        <taxon>Streptophyta</taxon>
        <taxon>Embryophyta</taxon>
        <taxon>Tracheophyta</taxon>
        <taxon>Spermatophyta</taxon>
        <taxon>Magnoliopsida</taxon>
        <taxon>eudicotyledons</taxon>
        <taxon>Gunneridae</taxon>
        <taxon>Pentapetalae</taxon>
        <taxon>asterids</taxon>
        <taxon>Ericales</taxon>
        <taxon>Theaceae</taxon>
        <taxon>Camellia</taxon>
    </lineage>
</organism>
<dbReference type="PANTHER" id="PTHR12802">
    <property type="entry name" value="SWI/SNF COMPLEX-RELATED"/>
    <property type="match status" value="1"/>
</dbReference>
<keyword evidence="2" id="KW-0812">Transmembrane</keyword>
<dbReference type="InterPro" id="IPR032451">
    <property type="entry name" value="SMARCC_C"/>
</dbReference>
<accession>A0A4S4DY13</accession>
<dbReference type="AlphaFoldDB" id="A0A4S4DY13"/>
<dbReference type="Proteomes" id="UP000306102">
    <property type="component" value="Unassembled WGS sequence"/>
</dbReference>
<name>A0A4S4DY13_CAMSN</name>
<feature type="transmembrane region" description="Helical" evidence="2">
    <location>
        <begin position="62"/>
        <end position="81"/>
    </location>
</feature>
<keyword evidence="5" id="KW-1185">Reference proteome</keyword>
<reference evidence="4 5" key="1">
    <citation type="journal article" date="2018" name="Proc. Natl. Acad. Sci. U.S.A.">
        <title>Draft genome sequence of Camellia sinensis var. sinensis provides insights into the evolution of the tea genome and tea quality.</title>
        <authorList>
            <person name="Wei C."/>
            <person name="Yang H."/>
            <person name="Wang S."/>
            <person name="Zhao J."/>
            <person name="Liu C."/>
            <person name="Gao L."/>
            <person name="Xia E."/>
            <person name="Lu Y."/>
            <person name="Tai Y."/>
            <person name="She G."/>
            <person name="Sun J."/>
            <person name="Cao H."/>
            <person name="Tong W."/>
            <person name="Gao Q."/>
            <person name="Li Y."/>
            <person name="Deng W."/>
            <person name="Jiang X."/>
            <person name="Wang W."/>
            <person name="Chen Q."/>
            <person name="Zhang S."/>
            <person name="Li H."/>
            <person name="Wu J."/>
            <person name="Wang P."/>
            <person name="Li P."/>
            <person name="Shi C."/>
            <person name="Zheng F."/>
            <person name="Jian J."/>
            <person name="Huang B."/>
            <person name="Shan D."/>
            <person name="Shi M."/>
            <person name="Fang C."/>
            <person name="Yue Y."/>
            <person name="Li F."/>
            <person name="Li D."/>
            <person name="Wei S."/>
            <person name="Han B."/>
            <person name="Jiang C."/>
            <person name="Yin Y."/>
            <person name="Xia T."/>
            <person name="Zhang Z."/>
            <person name="Bennetzen J.L."/>
            <person name="Zhao S."/>
            <person name="Wan X."/>
        </authorList>
    </citation>
    <scope>NUCLEOTIDE SEQUENCE [LARGE SCALE GENOMIC DNA]</scope>
    <source>
        <strain evidence="5">cv. Shuchazao</strain>
        <tissue evidence="4">Leaf</tissue>
    </source>
</reference>
<evidence type="ECO:0000313" key="5">
    <source>
        <dbReference type="Proteomes" id="UP000306102"/>
    </source>
</evidence>
<keyword evidence="2" id="KW-0472">Membrane</keyword>
<evidence type="ECO:0000313" key="4">
    <source>
        <dbReference type="EMBL" id="THG08319.1"/>
    </source>
</evidence>
<keyword evidence="1" id="KW-0539">Nucleus</keyword>
<dbReference type="STRING" id="542762.A0A4S4DY13"/>
<evidence type="ECO:0000259" key="3">
    <source>
        <dbReference type="Pfam" id="PF16495"/>
    </source>
</evidence>
<keyword evidence="2" id="KW-1133">Transmembrane helix</keyword>
<evidence type="ECO:0000256" key="2">
    <source>
        <dbReference type="SAM" id="Phobius"/>
    </source>
</evidence>
<evidence type="ECO:0000256" key="1">
    <source>
        <dbReference type="ARBA" id="ARBA00023242"/>
    </source>
</evidence>
<protein>
    <recommendedName>
        <fullName evidence="3">SMARCC C-terminal domain-containing protein</fullName>
    </recommendedName>
</protein>
<feature type="domain" description="SMARCC C-terminal" evidence="3">
    <location>
        <begin position="147"/>
        <end position="221"/>
    </location>
</feature>
<dbReference type="PANTHER" id="PTHR12802:SF61">
    <property type="entry name" value="SWI_SNF COMPLEX SUBUNIT SWI3C"/>
    <property type="match status" value="1"/>
</dbReference>